<evidence type="ECO:0000256" key="1">
    <source>
        <dbReference type="SAM" id="MobiDB-lite"/>
    </source>
</evidence>
<comment type="caution">
    <text evidence="3">The sequence shown here is derived from an EMBL/GenBank/DDBJ whole genome shotgun (WGS) entry which is preliminary data.</text>
</comment>
<feature type="domain" description="Zorya protein ZorC EH" evidence="2">
    <location>
        <begin position="33"/>
        <end position="494"/>
    </location>
</feature>
<organism evidence="3 4">
    <name type="scientific">Oerskovia merdavium</name>
    <dbReference type="NCBI Taxonomy" id="2762227"/>
    <lineage>
        <taxon>Bacteria</taxon>
        <taxon>Bacillati</taxon>
        <taxon>Actinomycetota</taxon>
        <taxon>Actinomycetes</taxon>
        <taxon>Micrococcales</taxon>
        <taxon>Cellulomonadaceae</taxon>
        <taxon>Oerskovia</taxon>
    </lineage>
</organism>
<evidence type="ECO:0000259" key="2">
    <source>
        <dbReference type="Pfam" id="PF15611"/>
    </source>
</evidence>
<dbReference type="PANTHER" id="PTHR45691:SF6">
    <property type="entry name" value="PROTEIN DIAPHANOUS"/>
    <property type="match status" value="1"/>
</dbReference>
<sequence>MGTRPELFLPGWPAESFDSWDRLTVRAQRLTARAGTGRQFDLLLTEVRHLIDARRIDLLAARLTERRFARAVVTVWSEDRERARASMTPGLVALLVDSQAPRPSRLLVAALASMFLMHFDHLDSWSPGLFGATSTAVERAVTQIPVRRTRAATPPPPPPRPTGASVPPPPPPPPPPPSPPTSRDIVDAFRYNSEFLLDLEAPRAVAQGLRATGMALVDWLRQIGINGHVNGRYGIRVREAVFLEKIKAADHTRADGLGFLAELTSKTVAESLGLDGLYFGHQILIAMTDKPDIAPCDEWLDAIVKIGGDPRLQRQAQWHTWWQPLPQAARDKAVRWMSVEDLRLFLTAVENHGVLTRNAELQRMFPARKTFLWGLYESGLVRESRIFLGSGASASVQRQLGRRRTDAAHLTQRSDTAIVFLDCGDFHIVEGSHSFKLWIYAGRPVARLLDRSRRSYSPDELIKSIPTLHAQQHPAGWRAHVGITHYPTTWQHAALKFLIETLGAPVDPQRVLTPEDYSTLKHRFGLPIHHRTPLRS</sequence>
<dbReference type="InterPro" id="IPR051412">
    <property type="entry name" value="Formin_Homology_Diaphanous_sf"/>
</dbReference>
<dbReference type="InterPro" id="IPR028943">
    <property type="entry name" value="ZorC_EH_Signature_dom"/>
</dbReference>
<dbReference type="Proteomes" id="UP000655570">
    <property type="component" value="Unassembled WGS sequence"/>
</dbReference>
<dbReference type="RefSeq" id="WP_191803424.1">
    <property type="nucleotide sequence ID" value="NZ_JACSQF010000009.1"/>
</dbReference>
<evidence type="ECO:0000313" key="4">
    <source>
        <dbReference type="Proteomes" id="UP000655570"/>
    </source>
</evidence>
<dbReference type="Pfam" id="PF15611">
    <property type="entry name" value="EH_Signature"/>
    <property type="match status" value="1"/>
</dbReference>
<dbReference type="EMBL" id="JACSQF010000009">
    <property type="protein sequence ID" value="MBD7981100.1"/>
    <property type="molecule type" value="Genomic_DNA"/>
</dbReference>
<protein>
    <recommendedName>
        <fullName evidence="2">Zorya protein ZorC EH domain-containing protein</fullName>
    </recommendedName>
</protein>
<feature type="compositionally biased region" description="Pro residues" evidence="1">
    <location>
        <begin position="153"/>
        <end position="180"/>
    </location>
</feature>
<gene>
    <name evidence="3" type="ORF">H9641_10310</name>
</gene>
<dbReference type="PANTHER" id="PTHR45691">
    <property type="entry name" value="PROTEIN DIAPHANOUS"/>
    <property type="match status" value="1"/>
</dbReference>
<proteinExistence type="predicted"/>
<reference evidence="3 4" key="1">
    <citation type="submission" date="2020-08" db="EMBL/GenBank/DDBJ databases">
        <title>A Genomic Blueprint of the Chicken Gut Microbiome.</title>
        <authorList>
            <person name="Gilroy R."/>
            <person name="Ravi A."/>
            <person name="Getino M."/>
            <person name="Pursley I."/>
            <person name="Horton D.L."/>
            <person name="Alikhan N.-F."/>
            <person name="Baker D."/>
            <person name="Gharbi K."/>
            <person name="Hall N."/>
            <person name="Watson M."/>
            <person name="Adriaenssens E.M."/>
            <person name="Foster-Nyarko E."/>
            <person name="Jarju S."/>
            <person name="Secka A."/>
            <person name="Antonio M."/>
            <person name="Oren A."/>
            <person name="Chaudhuri R."/>
            <person name="La Ragione R.M."/>
            <person name="Hildebrand F."/>
            <person name="Pallen M.J."/>
        </authorList>
    </citation>
    <scope>NUCLEOTIDE SEQUENCE [LARGE SCALE GENOMIC DNA]</scope>
    <source>
        <strain evidence="3 4">Sa2CUA9</strain>
    </source>
</reference>
<dbReference type="SUPFAM" id="SSF101447">
    <property type="entry name" value="Formin homology 2 domain (FH2 domain)"/>
    <property type="match status" value="1"/>
</dbReference>
<evidence type="ECO:0000313" key="3">
    <source>
        <dbReference type="EMBL" id="MBD7981100.1"/>
    </source>
</evidence>
<feature type="region of interest" description="Disordered" evidence="1">
    <location>
        <begin position="142"/>
        <end position="184"/>
    </location>
</feature>
<keyword evidence="4" id="KW-1185">Reference proteome</keyword>
<accession>A0ABR8TZ77</accession>
<name>A0ABR8TZ77_9CELL</name>